<dbReference type="InterPro" id="IPR015088">
    <property type="entry name" value="Znf_DNA-dir_DNA_pol_B_alpha"/>
</dbReference>
<feature type="domain" description="DNA-directed DNA polymerase family B multifunctional" evidence="17">
    <location>
        <begin position="894"/>
        <end position="1374"/>
    </location>
</feature>
<keyword evidence="5 14" id="KW-0235">DNA replication</keyword>
<dbReference type="InterPro" id="IPR006172">
    <property type="entry name" value="DNA-dir_DNA_pol_B"/>
</dbReference>
<dbReference type="Gene3D" id="3.30.420.10">
    <property type="entry name" value="Ribonuclease H-like superfamily/Ribonuclease H"/>
    <property type="match status" value="1"/>
</dbReference>
<evidence type="ECO:0000259" key="19">
    <source>
        <dbReference type="Pfam" id="PF08996"/>
    </source>
</evidence>
<dbReference type="Gene3D" id="2.40.50.730">
    <property type="match status" value="1"/>
</dbReference>
<protein>
    <recommendedName>
        <fullName evidence="14">DNA polymerase</fullName>
        <ecNumber evidence="14">2.7.7.7</ecNumber>
    </recommendedName>
</protein>
<sequence length="1621" mass="180820">MSDEQPAVSGRRRTRGAAATSRAEALEILKARRRGGRRELDDGGGGGYQIKMEQPIYDTVDDDEYEALVAKRREDFKDFIVDDNGLGYGDEGQEEDWTLAGASLSSEESEGESERPKRKKNNANSEKKEKEVVKKPSALASAAALMGKQRISNMFTSSVFKKDKQNNVSCESIVDDVIAEFAPDEKDRERRRRVNLSNLGLNNLNNFPPATSGFLPVKIERPVISSVKLDVKNEINEINGGHGDSSKVYLEAGENITSEENSLLVAEIGTNSSDIMKKEEIKEKSEAIEYQNEECLLNNVEVKDELTVKGVEKKVFSLNAKIEEVKDPSLSATVDWKLRSAECNGSGPGSNQATISEEKLEFEVESNGSLPFYILDAHEEIYGANAGNLYLFGKVKAGGTYHSCCVVVKNMQRCVYAIPTVSFMHNDTITELEKKVEESRASLVASKDTLAKQGKDGEKFRMSSSDLKDTIAKLEKDVEESQIALSTRLHELASNVKTEIAKALLERNVSSFSMAPVKRNYAFERSDIPHGENYVLKINYPFKDPPLPSDLKGDNFCALLGTHNSGLELFLIKRKIKGPSWLSISKFSSCTAPQRVSWCKFEVIVDFPKEIQVSTSLKNITEIPPVVVTAINLKTIINEKQNVNEIVSASVICCHTAKIDTPMVGSEWTRPGMLSHFTAVRRLEGGIFPMGFTKEADAKNAKTGSNVVCYESRQALLFCYLCQCERALLNRLMIELHKLDADVLVGHNISGFDLDVLLHRAQACRVPSSMWSKIGRLKRSAMPKLNKGSSVYGSGASSGIMSCIAGRLLCDTYICSRDLLKEVSYSLTQLAKTQLNKDRKEIAPHDIPQMFQSSESLEELIEYGETDAWLSMELMFHLSILPLTRQLTNISGNLWHKTLQGARAQRVEYLLLHAFHAKKFIVPDKFSAQSKETRIIKRKINTGVEGNEIDPDTNFGDEPPENGHGKIKKGPSYSGGLVLEPKKGLYDKYILLLDFNSLYPSIIQEYNICFTTVERSADGSSSQLPSSKRTGVLPELLKNLVDRRRMVKSWLKSASGLKVQQLDIQQQALKLTANSMYGCLGFSNSRFYAKPLAELITLQGREILQSTVNLVQDTLNLEVIYGDTDSIMIYSGLDDIGKAKLIAGKVIQEVNKKYKCLEIDLDGLYKRMLLLKKKKYAAVKMHFKDGTSYEVIERKGLDMVRRDWSLLSKELGDFCLGQILSGGSCEDVVEEIHNALMKVLFAAFNIDIIADYIYKLCQVQEQMRNGQIPLEKYVITKTLTKPPEAYPDARSQPHVEVALRMKRSGYVTGCSAGDTVPYVICCEQGNGPTTSVGIAQRARHTDELKKDNGNWIVDIDYYLAQQIHPVISRLCASIQGTSPARLADCLGLDSSKFQNKSSDSVSNDPSSSLVFTLDEEERYRGCEPFCLSCLSCSSNFECSPILSSVCALINPKPTDMQSGSTNNFWQKLRCPKCPEEGEGGRISAATIANQVKRQAEGFMSTYYKGLMMCDDETCNYTTRSVNLRALGDSERGTTCPNYPRCNGHLIRKYTEADLYRQLTYFCYTLDTVRCIDKIEGDKKLAVEKELSRIRPLVELAASTLQKIRDRCAYGWVQLKDFIVMV</sequence>
<dbReference type="Gene3D" id="1.10.132.60">
    <property type="entry name" value="DNA polymerase family B, C-terminal domain"/>
    <property type="match status" value="1"/>
</dbReference>
<dbReference type="GO" id="GO:0000166">
    <property type="term" value="F:nucleotide binding"/>
    <property type="evidence" value="ECO:0007669"/>
    <property type="project" value="InterPro"/>
</dbReference>
<dbReference type="InterPro" id="IPR017964">
    <property type="entry name" value="DNA-dir_DNA_pol_B_CS"/>
</dbReference>
<proteinExistence type="inferred from homology"/>
<dbReference type="FunFam" id="3.30.420.10:FF:000043">
    <property type="entry name" value="DNA polymerase"/>
    <property type="match status" value="1"/>
</dbReference>
<keyword evidence="15" id="KW-0175">Coiled coil</keyword>
<dbReference type="PANTHER" id="PTHR45861:SF1">
    <property type="entry name" value="DNA POLYMERASE ALPHA CATALYTIC SUBUNIT"/>
    <property type="match status" value="1"/>
</dbReference>
<dbReference type="Gene3D" id="3.90.1600.10">
    <property type="entry name" value="Palm domain of DNA polymerase"/>
    <property type="match status" value="1"/>
</dbReference>
<dbReference type="InterPro" id="IPR023211">
    <property type="entry name" value="DNA_pol_palm_dom_sf"/>
</dbReference>
<dbReference type="InterPro" id="IPR045846">
    <property type="entry name" value="POLBc_alpha"/>
</dbReference>
<feature type="coiled-coil region" evidence="15">
    <location>
        <begin position="429"/>
        <end position="484"/>
    </location>
</feature>
<feature type="region of interest" description="Disordered" evidence="16">
    <location>
        <begin position="101"/>
        <end position="134"/>
    </location>
</feature>
<evidence type="ECO:0000256" key="8">
    <source>
        <dbReference type="ARBA" id="ARBA00022833"/>
    </source>
</evidence>
<evidence type="ECO:0000256" key="6">
    <source>
        <dbReference type="ARBA" id="ARBA00022723"/>
    </source>
</evidence>
<dbReference type="CDD" id="cd05776">
    <property type="entry name" value="DNA_polB_alpha_exo"/>
    <property type="match status" value="1"/>
</dbReference>
<comment type="subcellular location">
    <subcellularLocation>
        <location evidence="1">Nucleus</location>
    </subcellularLocation>
</comment>
<dbReference type="InterPro" id="IPR042087">
    <property type="entry name" value="DNA_pol_B_thumb"/>
</dbReference>
<dbReference type="Gene3D" id="3.30.70.2820">
    <property type="match status" value="1"/>
</dbReference>
<dbReference type="EC" id="2.7.7.7" evidence="14"/>
<dbReference type="GO" id="GO:0005658">
    <property type="term" value="C:alpha DNA polymerase:primase complex"/>
    <property type="evidence" value="ECO:0007669"/>
    <property type="project" value="TreeGrafter"/>
</dbReference>
<feature type="region of interest" description="Disordered" evidence="16">
    <location>
        <begin position="947"/>
        <end position="970"/>
    </location>
</feature>
<evidence type="ECO:0000256" key="7">
    <source>
        <dbReference type="ARBA" id="ARBA00022771"/>
    </source>
</evidence>
<dbReference type="NCBIfam" id="TIGR00592">
    <property type="entry name" value="pol2"/>
    <property type="match status" value="1"/>
</dbReference>
<feature type="domain" description="Zinc finger DNA-directed DNA polymerase family B alpha" evidence="19">
    <location>
        <begin position="1413"/>
        <end position="1617"/>
    </location>
</feature>
<dbReference type="InterPro" id="IPR038256">
    <property type="entry name" value="Pol_alpha_znc_sf"/>
</dbReference>
<evidence type="ECO:0000259" key="18">
    <source>
        <dbReference type="Pfam" id="PF03104"/>
    </source>
</evidence>
<evidence type="ECO:0000256" key="11">
    <source>
        <dbReference type="ARBA" id="ARBA00023242"/>
    </source>
</evidence>
<feature type="domain" description="DNA polymerase alpha catalytic subunit N-terminal" evidence="20">
    <location>
        <begin position="26"/>
        <end position="97"/>
    </location>
</feature>
<keyword evidence="9 14" id="KW-0239">DNA-directed DNA polymerase</keyword>
<dbReference type="CDD" id="cd05532">
    <property type="entry name" value="POLBc_alpha"/>
    <property type="match status" value="1"/>
</dbReference>
<evidence type="ECO:0000313" key="21">
    <source>
        <dbReference type="EMBL" id="KAG8384365.1"/>
    </source>
</evidence>
<keyword evidence="4 14" id="KW-0548">Nucleotidyltransferase</keyword>
<dbReference type="InterPro" id="IPR024647">
    <property type="entry name" value="DNA_pol_a_cat_su_N"/>
</dbReference>
<dbReference type="GO" id="GO:0003697">
    <property type="term" value="F:single-stranded DNA binding"/>
    <property type="evidence" value="ECO:0007669"/>
    <property type="project" value="TreeGrafter"/>
</dbReference>
<evidence type="ECO:0000256" key="13">
    <source>
        <dbReference type="ARBA" id="ARBA00054627"/>
    </source>
</evidence>
<gene>
    <name evidence="21" type="ORF">BUALT_Bualt04G0110500</name>
</gene>
<dbReference type="PRINTS" id="PR00106">
    <property type="entry name" value="DNAPOLB"/>
</dbReference>
<dbReference type="Proteomes" id="UP000826271">
    <property type="component" value="Unassembled WGS sequence"/>
</dbReference>
<dbReference type="SMART" id="SM00486">
    <property type="entry name" value="POLBc"/>
    <property type="match status" value="1"/>
</dbReference>
<evidence type="ECO:0000256" key="10">
    <source>
        <dbReference type="ARBA" id="ARBA00023125"/>
    </source>
</evidence>
<evidence type="ECO:0000256" key="5">
    <source>
        <dbReference type="ARBA" id="ARBA00022705"/>
    </source>
</evidence>
<dbReference type="FunFam" id="1.10.132.60:FF:000004">
    <property type="entry name" value="DNA polymerase"/>
    <property type="match status" value="1"/>
</dbReference>
<organism evidence="21 22">
    <name type="scientific">Buddleja alternifolia</name>
    <dbReference type="NCBI Taxonomy" id="168488"/>
    <lineage>
        <taxon>Eukaryota</taxon>
        <taxon>Viridiplantae</taxon>
        <taxon>Streptophyta</taxon>
        <taxon>Embryophyta</taxon>
        <taxon>Tracheophyta</taxon>
        <taxon>Spermatophyta</taxon>
        <taxon>Magnoliopsida</taxon>
        <taxon>eudicotyledons</taxon>
        <taxon>Gunneridae</taxon>
        <taxon>Pentapetalae</taxon>
        <taxon>asterids</taxon>
        <taxon>lamiids</taxon>
        <taxon>Lamiales</taxon>
        <taxon>Scrophulariaceae</taxon>
        <taxon>Buddlejeae</taxon>
        <taxon>Buddleja</taxon>
    </lineage>
</organism>
<keyword evidence="10 14" id="KW-0238">DNA-binding</keyword>
<dbReference type="GO" id="GO:0003688">
    <property type="term" value="F:DNA replication origin binding"/>
    <property type="evidence" value="ECO:0007669"/>
    <property type="project" value="TreeGrafter"/>
</dbReference>
<feature type="compositionally biased region" description="Basic and acidic residues" evidence="16">
    <location>
        <begin position="125"/>
        <end position="134"/>
    </location>
</feature>
<keyword evidence="7" id="KW-0863">Zinc-finger</keyword>
<dbReference type="Pfam" id="PF12254">
    <property type="entry name" value="DNA_pol_alpha_N"/>
    <property type="match status" value="1"/>
</dbReference>
<evidence type="ECO:0000256" key="3">
    <source>
        <dbReference type="ARBA" id="ARBA00022679"/>
    </source>
</evidence>
<dbReference type="FunFam" id="1.10.3200.20:FF:000003">
    <property type="entry name" value="DNA polymerase"/>
    <property type="match status" value="1"/>
</dbReference>
<dbReference type="Gene3D" id="1.10.3200.20">
    <property type="entry name" value="DNA Polymerase alpha, zinc finger"/>
    <property type="match status" value="1"/>
</dbReference>
<dbReference type="InterPro" id="IPR006133">
    <property type="entry name" value="DNA-dir_DNA_pol_B_exonuc"/>
</dbReference>
<dbReference type="GO" id="GO:0003887">
    <property type="term" value="F:DNA-directed DNA polymerase activity"/>
    <property type="evidence" value="ECO:0007669"/>
    <property type="project" value="UniProtKB-KW"/>
</dbReference>
<keyword evidence="8" id="KW-0862">Zinc</keyword>
<evidence type="ECO:0000259" key="20">
    <source>
        <dbReference type="Pfam" id="PF12254"/>
    </source>
</evidence>
<keyword evidence="22" id="KW-1185">Reference proteome</keyword>
<dbReference type="GO" id="GO:0006273">
    <property type="term" value="P:lagging strand elongation"/>
    <property type="evidence" value="ECO:0007669"/>
    <property type="project" value="TreeGrafter"/>
</dbReference>
<evidence type="ECO:0000256" key="1">
    <source>
        <dbReference type="ARBA" id="ARBA00004123"/>
    </source>
</evidence>
<comment type="caution">
    <text evidence="21">The sequence shown here is derived from an EMBL/GenBank/DDBJ whole genome shotgun (WGS) entry which is preliminary data.</text>
</comment>
<feature type="region of interest" description="Disordered" evidence="16">
    <location>
        <begin position="1"/>
        <end position="54"/>
    </location>
</feature>
<evidence type="ECO:0000256" key="16">
    <source>
        <dbReference type="SAM" id="MobiDB-lite"/>
    </source>
</evidence>
<dbReference type="PANTHER" id="PTHR45861">
    <property type="entry name" value="DNA POLYMERASE ALPHA CATALYTIC SUBUNIT"/>
    <property type="match status" value="1"/>
</dbReference>
<evidence type="ECO:0000256" key="12">
    <source>
        <dbReference type="ARBA" id="ARBA00049244"/>
    </source>
</evidence>
<evidence type="ECO:0000259" key="17">
    <source>
        <dbReference type="Pfam" id="PF00136"/>
    </source>
</evidence>
<dbReference type="InterPro" id="IPR012337">
    <property type="entry name" value="RNaseH-like_sf"/>
</dbReference>
<dbReference type="GO" id="GO:1902975">
    <property type="term" value="P:mitotic DNA replication initiation"/>
    <property type="evidence" value="ECO:0007669"/>
    <property type="project" value="InterPro"/>
</dbReference>
<keyword evidence="3 14" id="KW-0808">Transferase</keyword>
<comment type="function">
    <text evidence="13">Polymerase alpha in a complex with DNA primase is a replicative polymerase.</text>
</comment>
<dbReference type="PROSITE" id="PS00116">
    <property type="entry name" value="DNA_POLYMERASE_B"/>
    <property type="match status" value="1"/>
</dbReference>
<reference evidence="21" key="1">
    <citation type="submission" date="2019-10" db="EMBL/GenBank/DDBJ databases">
        <authorList>
            <person name="Zhang R."/>
            <person name="Pan Y."/>
            <person name="Wang J."/>
            <person name="Ma R."/>
            <person name="Yu S."/>
        </authorList>
    </citation>
    <scope>NUCLEOTIDE SEQUENCE</scope>
    <source>
        <strain evidence="21">LA-IB0</strain>
        <tissue evidence="21">Leaf</tissue>
    </source>
</reference>
<dbReference type="InterPro" id="IPR006134">
    <property type="entry name" value="DNA-dir_DNA_pol_B_multi_dom"/>
</dbReference>
<dbReference type="InterPro" id="IPR036397">
    <property type="entry name" value="RNaseH_sf"/>
</dbReference>
<evidence type="ECO:0000256" key="15">
    <source>
        <dbReference type="SAM" id="Coils"/>
    </source>
</evidence>
<keyword evidence="11" id="KW-0539">Nucleus</keyword>
<evidence type="ECO:0000256" key="14">
    <source>
        <dbReference type="RuleBase" id="RU000442"/>
    </source>
</evidence>
<comment type="catalytic activity">
    <reaction evidence="12 14">
        <text>DNA(n) + a 2'-deoxyribonucleoside 5'-triphosphate = DNA(n+1) + diphosphate</text>
        <dbReference type="Rhea" id="RHEA:22508"/>
        <dbReference type="Rhea" id="RHEA-COMP:17339"/>
        <dbReference type="Rhea" id="RHEA-COMP:17340"/>
        <dbReference type="ChEBI" id="CHEBI:33019"/>
        <dbReference type="ChEBI" id="CHEBI:61560"/>
        <dbReference type="ChEBI" id="CHEBI:173112"/>
        <dbReference type="EC" id="2.7.7.7"/>
    </reaction>
</comment>
<dbReference type="InterPro" id="IPR043502">
    <property type="entry name" value="DNA/RNA_pol_sf"/>
</dbReference>
<evidence type="ECO:0000256" key="2">
    <source>
        <dbReference type="ARBA" id="ARBA00005755"/>
    </source>
</evidence>
<accession>A0AAV6XSE3</accession>
<evidence type="ECO:0000313" key="22">
    <source>
        <dbReference type="Proteomes" id="UP000826271"/>
    </source>
</evidence>
<dbReference type="SUPFAM" id="SSF53098">
    <property type="entry name" value="Ribonuclease H-like"/>
    <property type="match status" value="1"/>
</dbReference>
<keyword evidence="6" id="KW-0479">Metal-binding</keyword>
<dbReference type="SUPFAM" id="SSF56672">
    <property type="entry name" value="DNA/RNA polymerases"/>
    <property type="match status" value="1"/>
</dbReference>
<dbReference type="GO" id="GO:0006272">
    <property type="term" value="P:leading strand elongation"/>
    <property type="evidence" value="ECO:0007669"/>
    <property type="project" value="TreeGrafter"/>
</dbReference>
<evidence type="ECO:0000256" key="9">
    <source>
        <dbReference type="ARBA" id="ARBA00022932"/>
    </source>
</evidence>
<evidence type="ECO:0000256" key="4">
    <source>
        <dbReference type="ARBA" id="ARBA00022695"/>
    </source>
</evidence>
<dbReference type="Pfam" id="PF08996">
    <property type="entry name" value="zf-DNA_Pol"/>
    <property type="match status" value="1"/>
</dbReference>
<dbReference type="Pfam" id="PF03104">
    <property type="entry name" value="DNA_pol_B_exo1"/>
    <property type="match status" value="1"/>
</dbReference>
<comment type="similarity">
    <text evidence="2 14">Belongs to the DNA polymerase type-B family.</text>
</comment>
<feature type="domain" description="DNA-directed DNA polymerase family B exonuclease" evidence="18">
    <location>
        <begin position="567"/>
        <end position="828"/>
    </location>
</feature>
<dbReference type="GO" id="GO:0003682">
    <property type="term" value="F:chromatin binding"/>
    <property type="evidence" value="ECO:0007669"/>
    <property type="project" value="TreeGrafter"/>
</dbReference>
<dbReference type="GO" id="GO:0008270">
    <property type="term" value="F:zinc ion binding"/>
    <property type="evidence" value="ECO:0007669"/>
    <property type="project" value="UniProtKB-KW"/>
</dbReference>
<dbReference type="FunFam" id="1.10.287.690:FF:000004">
    <property type="entry name" value="DNA polymerase"/>
    <property type="match status" value="1"/>
</dbReference>
<dbReference type="EMBL" id="WHWC01000004">
    <property type="protein sequence ID" value="KAG8384365.1"/>
    <property type="molecule type" value="Genomic_DNA"/>
</dbReference>
<dbReference type="Gene3D" id="1.10.287.690">
    <property type="entry name" value="Helix hairpin bin"/>
    <property type="match status" value="1"/>
</dbReference>
<name>A0AAV6XSE3_9LAMI</name>
<dbReference type="Pfam" id="PF00136">
    <property type="entry name" value="DNA_pol_B"/>
    <property type="match status" value="1"/>
</dbReference>